<keyword evidence="4" id="KW-1185">Reference proteome</keyword>
<organism evidence="1 3">
    <name type="scientific">Paraburkholderia youngii</name>
    <dbReference type="NCBI Taxonomy" id="2782701"/>
    <lineage>
        <taxon>Bacteria</taxon>
        <taxon>Pseudomonadati</taxon>
        <taxon>Pseudomonadota</taxon>
        <taxon>Betaproteobacteria</taxon>
        <taxon>Burkholderiales</taxon>
        <taxon>Burkholderiaceae</taxon>
        <taxon>Paraburkholderia</taxon>
    </lineage>
</organism>
<sequence>MADTPPHAASAPYSVEADYAALEPRAREILDCWFGAPGTPEHGTERKLWFKRNDAVDAMLRERFGNLIDAANAGELDAWQATPLGALALVIVLDQFSRNCHRGTPRAFATDSKALQTAQRMVASGADRLLPGVQHRAFAYLPFEHDESLASQQESLRLFKQLAQEPGGEGYYQYALRHAKVIERFGRFPHRNALLGRESSDEEIAFLREPGSSF</sequence>
<dbReference type="EMBL" id="VOMC01000012">
    <property type="protein sequence ID" value="NVI04715.1"/>
    <property type="molecule type" value="Genomic_DNA"/>
</dbReference>
<dbReference type="AlphaFoldDB" id="A0A7W8LA18"/>
<comment type="caution">
    <text evidence="1">The sequence shown here is derived from an EMBL/GenBank/DDBJ whole genome shotgun (WGS) entry which is preliminary data.</text>
</comment>
<dbReference type="Gene3D" id="1.25.40.10">
    <property type="entry name" value="Tetratricopeptide repeat domain"/>
    <property type="match status" value="1"/>
</dbReference>
<dbReference type="InterPro" id="IPR010323">
    <property type="entry name" value="DUF924"/>
</dbReference>
<dbReference type="Gene3D" id="1.20.58.320">
    <property type="entry name" value="TPR-like"/>
    <property type="match status" value="1"/>
</dbReference>
<evidence type="ECO:0000313" key="3">
    <source>
        <dbReference type="Proteomes" id="UP000592820"/>
    </source>
</evidence>
<dbReference type="Pfam" id="PF06041">
    <property type="entry name" value="DUF924"/>
    <property type="match status" value="1"/>
</dbReference>
<dbReference type="InterPro" id="IPR011990">
    <property type="entry name" value="TPR-like_helical_dom_sf"/>
</dbReference>
<name>A0A7W8LA18_9BURK</name>
<accession>A0A7W8LA18</accession>
<dbReference type="RefSeq" id="WP_176366899.1">
    <property type="nucleotide sequence ID" value="NZ_JACHDE010000012.1"/>
</dbReference>
<proteinExistence type="predicted"/>
<dbReference type="SUPFAM" id="SSF48452">
    <property type="entry name" value="TPR-like"/>
    <property type="match status" value="1"/>
</dbReference>
<evidence type="ECO:0000313" key="1">
    <source>
        <dbReference type="EMBL" id="MBB5403235.1"/>
    </source>
</evidence>
<dbReference type="Proteomes" id="UP000821598">
    <property type="component" value="Unassembled WGS sequence"/>
</dbReference>
<reference evidence="2 4" key="1">
    <citation type="submission" date="2019-08" db="EMBL/GenBank/DDBJ databases">
        <title>Paraburkholderia simonii sp. nov. and P. youngii sp. nov. Brazilian and Mexican Mimosa-associated rhizobia.</title>
        <authorList>
            <person name="Mavima L."/>
            <person name="Beukes C.W."/>
            <person name="Palmer M."/>
            <person name="De Meyer S.E."/>
            <person name="James E.K."/>
            <person name="Maluk M."/>
            <person name="Avontuur J.R."/>
            <person name="Chan W.Y."/>
            <person name="Venter S.N."/>
            <person name="Steenkamp E.T."/>
        </authorList>
    </citation>
    <scope>NUCLEOTIDE SEQUENCE [LARGE SCALE GENOMIC DNA]</scope>
    <source>
        <strain evidence="2 4">JPY454</strain>
    </source>
</reference>
<gene>
    <name evidence="2" type="ORF">FSB64_13225</name>
    <name evidence="1" type="ORF">HDG41_005321</name>
</gene>
<evidence type="ECO:0000313" key="2">
    <source>
        <dbReference type="EMBL" id="NVI04715.1"/>
    </source>
</evidence>
<evidence type="ECO:0000313" key="4">
    <source>
        <dbReference type="Proteomes" id="UP000821598"/>
    </source>
</evidence>
<reference evidence="1 3" key="2">
    <citation type="submission" date="2020-08" db="EMBL/GenBank/DDBJ databases">
        <title>Genomic Encyclopedia of Type Strains, Phase IV (KMG-V): Genome sequencing to study the core and pangenomes of soil and plant-associated prokaryotes.</title>
        <authorList>
            <person name="Whitman W."/>
        </authorList>
    </citation>
    <scope>NUCLEOTIDE SEQUENCE [LARGE SCALE GENOMIC DNA]</scope>
    <source>
        <strain evidence="1 3">JPY162</strain>
    </source>
</reference>
<dbReference type="EMBL" id="JACHDE010000012">
    <property type="protein sequence ID" value="MBB5403235.1"/>
    <property type="molecule type" value="Genomic_DNA"/>
</dbReference>
<dbReference type="Proteomes" id="UP000592820">
    <property type="component" value="Unassembled WGS sequence"/>
</dbReference>
<protein>
    <submittedName>
        <fullName evidence="2">DUF924 domain-containing protein</fullName>
    </submittedName>
    <submittedName>
        <fullName evidence="1">Uncharacterized protein (DUF924 family)</fullName>
    </submittedName>
</protein>